<gene>
    <name evidence="6" type="ORF">C1H84_11685</name>
    <name evidence="5" type="ORF">GT020_15870</name>
</gene>
<organism evidence="6 7">
    <name type="scientific">Glutamicibacter soli</name>
    <dbReference type="NCBI Taxonomy" id="453836"/>
    <lineage>
        <taxon>Bacteria</taxon>
        <taxon>Bacillati</taxon>
        <taxon>Actinomycetota</taxon>
        <taxon>Actinomycetes</taxon>
        <taxon>Micrococcales</taxon>
        <taxon>Micrococcaceae</taxon>
        <taxon>Glutamicibacter</taxon>
    </lineage>
</organism>
<dbReference type="AlphaFoldDB" id="A0A365YDS3"/>
<evidence type="ECO:0000313" key="5">
    <source>
        <dbReference type="EMBL" id="NAZ17527.1"/>
    </source>
</evidence>
<dbReference type="PANTHER" id="PTHR33154">
    <property type="entry name" value="TRANSCRIPTIONAL REGULATOR, ARSR FAMILY"/>
    <property type="match status" value="1"/>
</dbReference>
<dbReference type="SUPFAM" id="SSF46785">
    <property type="entry name" value="Winged helix' DNA-binding domain"/>
    <property type="match status" value="1"/>
</dbReference>
<dbReference type="PANTHER" id="PTHR33154:SF33">
    <property type="entry name" value="TRANSCRIPTIONAL REPRESSOR SDPR"/>
    <property type="match status" value="1"/>
</dbReference>
<evidence type="ECO:0000256" key="1">
    <source>
        <dbReference type="ARBA" id="ARBA00023015"/>
    </source>
</evidence>
<dbReference type="InterPro" id="IPR036390">
    <property type="entry name" value="WH_DNA-bd_sf"/>
</dbReference>
<dbReference type="Gene3D" id="1.10.10.10">
    <property type="entry name" value="Winged helix-like DNA-binding domain superfamily/Winged helix DNA-binding domain"/>
    <property type="match status" value="1"/>
</dbReference>
<reference evidence="6 7" key="1">
    <citation type="submission" date="2018-01" db="EMBL/GenBank/DDBJ databases">
        <title>Glutamicibacter soli strain NHPC-3 Whole genome sequence and assembly.</title>
        <authorList>
            <person name="Choudhury P."/>
            <person name="Gupta D."/>
            <person name="Sengupta K."/>
            <person name="Jawed A."/>
            <person name="Sultana N."/>
            <person name="Saha P."/>
        </authorList>
    </citation>
    <scope>NUCLEOTIDE SEQUENCE [LARGE SCALE GENOMIC DNA]</scope>
    <source>
        <strain evidence="6 7">NHPC-3</strain>
    </source>
</reference>
<evidence type="ECO:0000259" key="4">
    <source>
        <dbReference type="PROSITE" id="PS50987"/>
    </source>
</evidence>
<evidence type="ECO:0000256" key="3">
    <source>
        <dbReference type="ARBA" id="ARBA00023163"/>
    </source>
</evidence>
<evidence type="ECO:0000313" key="6">
    <source>
        <dbReference type="EMBL" id="RBM00748.1"/>
    </source>
</evidence>
<keyword evidence="1" id="KW-0805">Transcription regulation</keyword>
<keyword evidence="2" id="KW-0238">DNA-binding</keyword>
<sequence>MAIDEVFSALAEPTRRRIIEALKSEPKAVGSLVTELEISQPTVSKHLKVLREANLVSMTAAGQRRIYSIDTEAVEVLLGWCADILPVPDSPAQLEEVARNEVQDDLAGTAPAAQHLGRSVGRGLEQVTGRAQEFFDKLPRFGRRR</sequence>
<dbReference type="CDD" id="cd00090">
    <property type="entry name" value="HTH_ARSR"/>
    <property type="match status" value="1"/>
</dbReference>
<dbReference type="SMART" id="SM00418">
    <property type="entry name" value="HTH_ARSR"/>
    <property type="match status" value="1"/>
</dbReference>
<protein>
    <submittedName>
        <fullName evidence="5">Metalloregulator ArsR/SmtB family transcription factor</fullName>
    </submittedName>
    <submittedName>
        <fullName evidence="6">Transcriptional regulator</fullName>
    </submittedName>
</protein>
<dbReference type="EMBL" id="POAF01000005">
    <property type="protein sequence ID" value="RBM00748.1"/>
    <property type="molecule type" value="Genomic_DNA"/>
</dbReference>
<reference evidence="5 8" key="2">
    <citation type="submission" date="2020-01" db="EMBL/GenBank/DDBJ databases">
        <title>Glutamicibacter soli M275.</title>
        <authorList>
            <person name="Meng X."/>
        </authorList>
    </citation>
    <scope>NUCLEOTIDE SEQUENCE [LARGE SCALE GENOMIC DNA]</scope>
    <source>
        <strain evidence="5 8">M275</strain>
    </source>
</reference>
<evidence type="ECO:0000256" key="2">
    <source>
        <dbReference type="ARBA" id="ARBA00023125"/>
    </source>
</evidence>
<dbReference type="Proteomes" id="UP000252167">
    <property type="component" value="Unassembled WGS sequence"/>
</dbReference>
<dbReference type="GO" id="GO:0003677">
    <property type="term" value="F:DNA binding"/>
    <property type="evidence" value="ECO:0007669"/>
    <property type="project" value="UniProtKB-KW"/>
</dbReference>
<evidence type="ECO:0000313" key="8">
    <source>
        <dbReference type="Proteomes" id="UP000477543"/>
    </source>
</evidence>
<dbReference type="EMBL" id="WYDN01000019">
    <property type="protein sequence ID" value="NAZ17527.1"/>
    <property type="molecule type" value="Genomic_DNA"/>
</dbReference>
<accession>A0A365YDS3</accession>
<dbReference type="Pfam" id="PF01022">
    <property type="entry name" value="HTH_5"/>
    <property type="match status" value="1"/>
</dbReference>
<dbReference type="Proteomes" id="UP000477543">
    <property type="component" value="Unassembled WGS sequence"/>
</dbReference>
<dbReference type="InterPro" id="IPR036388">
    <property type="entry name" value="WH-like_DNA-bd_sf"/>
</dbReference>
<dbReference type="InterPro" id="IPR011991">
    <property type="entry name" value="ArsR-like_HTH"/>
</dbReference>
<proteinExistence type="predicted"/>
<dbReference type="InterPro" id="IPR001845">
    <property type="entry name" value="HTH_ArsR_DNA-bd_dom"/>
</dbReference>
<dbReference type="PROSITE" id="PS50987">
    <property type="entry name" value="HTH_ARSR_2"/>
    <property type="match status" value="1"/>
</dbReference>
<dbReference type="GO" id="GO:0003700">
    <property type="term" value="F:DNA-binding transcription factor activity"/>
    <property type="evidence" value="ECO:0007669"/>
    <property type="project" value="InterPro"/>
</dbReference>
<name>A0A365YDS3_9MICC</name>
<comment type="caution">
    <text evidence="6">The sequence shown here is derived from an EMBL/GenBank/DDBJ whole genome shotgun (WGS) entry which is preliminary data.</text>
</comment>
<evidence type="ECO:0000313" key="7">
    <source>
        <dbReference type="Proteomes" id="UP000252167"/>
    </source>
</evidence>
<dbReference type="InterPro" id="IPR051081">
    <property type="entry name" value="HTH_MetalResp_TranReg"/>
</dbReference>
<dbReference type="PRINTS" id="PR00778">
    <property type="entry name" value="HTHARSR"/>
</dbReference>
<keyword evidence="3" id="KW-0804">Transcription</keyword>
<dbReference type="NCBIfam" id="NF033788">
    <property type="entry name" value="HTH_metalloreg"/>
    <property type="match status" value="1"/>
</dbReference>
<feature type="domain" description="HTH arsR-type" evidence="4">
    <location>
        <begin position="1"/>
        <end position="89"/>
    </location>
</feature>
<keyword evidence="7" id="KW-1185">Reference proteome</keyword>